<evidence type="ECO:0000313" key="1">
    <source>
        <dbReference type="EMBL" id="KAL3536332.1"/>
    </source>
</evidence>
<comment type="caution">
    <text evidence="1">The sequence shown here is derived from an EMBL/GenBank/DDBJ whole genome shotgun (WGS) entry which is preliminary data.</text>
</comment>
<protein>
    <submittedName>
        <fullName evidence="1">Uncharacterized protein</fullName>
    </submittedName>
</protein>
<gene>
    <name evidence="1" type="ORF">ACH5RR_004793</name>
</gene>
<organism evidence="1 2">
    <name type="scientific">Cinchona calisaya</name>
    <dbReference type="NCBI Taxonomy" id="153742"/>
    <lineage>
        <taxon>Eukaryota</taxon>
        <taxon>Viridiplantae</taxon>
        <taxon>Streptophyta</taxon>
        <taxon>Embryophyta</taxon>
        <taxon>Tracheophyta</taxon>
        <taxon>Spermatophyta</taxon>
        <taxon>Magnoliopsida</taxon>
        <taxon>eudicotyledons</taxon>
        <taxon>Gunneridae</taxon>
        <taxon>Pentapetalae</taxon>
        <taxon>asterids</taxon>
        <taxon>lamiids</taxon>
        <taxon>Gentianales</taxon>
        <taxon>Rubiaceae</taxon>
        <taxon>Cinchonoideae</taxon>
        <taxon>Cinchoneae</taxon>
        <taxon>Cinchona</taxon>
    </lineage>
</organism>
<keyword evidence="2" id="KW-1185">Reference proteome</keyword>
<reference evidence="1 2" key="1">
    <citation type="submission" date="2024-11" db="EMBL/GenBank/DDBJ databases">
        <title>A near-complete genome assembly of Cinchona calisaya.</title>
        <authorList>
            <person name="Lian D.C."/>
            <person name="Zhao X.W."/>
            <person name="Wei L."/>
        </authorList>
    </citation>
    <scope>NUCLEOTIDE SEQUENCE [LARGE SCALE GENOMIC DNA]</scope>
    <source>
        <tissue evidence="1">Nenye</tissue>
    </source>
</reference>
<name>A0ABD3AYJ9_9GENT</name>
<accession>A0ABD3AYJ9</accession>
<proteinExistence type="predicted"/>
<dbReference type="Proteomes" id="UP001630127">
    <property type="component" value="Unassembled WGS sequence"/>
</dbReference>
<dbReference type="PANTHER" id="PTHR33701:SF2">
    <property type="entry name" value="TRANSMEMBRANE PROTEIN"/>
    <property type="match status" value="1"/>
</dbReference>
<dbReference type="AlphaFoldDB" id="A0ABD3AYJ9"/>
<dbReference type="EMBL" id="JBJUIK010000002">
    <property type="protein sequence ID" value="KAL3536332.1"/>
    <property type="molecule type" value="Genomic_DNA"/>
</dbReference>
<evidence type="ECO:0000313" key="2">
    <source>
        <dbReference type="Proteomes" id="UP001630127"/>
    </source>
</evidence>
<sequence>MEGEEVLRTLECLRGRLLAERASSRNAKQEAELMGTKLIELEARLKEEIKSRNRAEKRLKYLMKKLESLEIFYVSDESEQSSFVDKSEISSASSTACTSTKAEDKEANANPPNFRIQNIQELTENSPNSTAVPFRVDILAADKEEINSYPESKSQKFETEELMEKSVFPTSVEEILLNKDNYSLKCSNKEEIILNGGGDEEQDDYVDNSMALIPMDLLLKKTTQRIDPSVLDSTVKDVLDALRHAKEKLQTSRKRRPVILKLAT</sequence>
<dbReference type="PANTHER" id="PTHR33701">
    <property type="entry name" value="TRANSMEMBRANE PROTEIN"/>
    <property type="match status" value="1"/>
</dbReference>